<protein>
    <recommendedName>
        <fullName evidence="2">Zn(2)-C6 fungal-type domain-containing protein</fullName>
    </recommendedName>
</protein>
<dbReference type="InterPro" id="IPR036864">
    <property type="entry name" value="Zn2-C6_fun-type_DNA-bd_sf"/>
</dbReference>
<dbReference type="EMBL" id="JAGMUV010000026">
    <property type="protein sequence ID" value="KAH7119220.1"/>
    <property type="molecule type" value="Genomic_DNA"/>
</dbReference>
<dbReference type="GO" id="GO:0000981">
    <property type="term" value="F:DNA-binding transcription factor activity, RNA polymerase II-specific"/>
    <property type="evidence" value="ECO:0007669"/>
    <property type="project" value="InterPro"/>
</dbReference>
<dbReference type="OrthoDB" id="5069228at2759"/>
<dbReference type="PANTHER" id="PTHR47657:SF13">
    <property type="entry name" value="ZN(2)-C6 FUNGAL-TYPE DOMAIN-CONTAINING PROTEIN-RELATED"/>
    <property type="match status" value="1"/>
</dbReference>
<dbReference type="Pfam" id="PF11951">
    <property type="entry name" value="Fungal_trans_2"/>
    <property type="match status" value="1"/>
</dbReference>
<dbReference type="InterPro" id="IPR052400">
    <property type="entry name" value="Zn2-C6_fungal_TF"/>
</dbReference>
<keyword evidence="1" id="KW-0539">Nucleus</keyword>
<dbReference type="CDD" id="cd00067">
    <property type="entry name" value="GAL4"/>
    <property type="match status" value="1"/>
</dbReference>
<feature type="domain" description="Zn(2)-C6 fungal-type" evidence="2">
    <location>
        <begin position="15"/>
        <end position="45"/>
    </location>
</feature>
<organism evidence="3 4">
    <name type="scientific">Dactylonectria macrodidyma</name>
    <dbReference type="NCBI Taxonomy" id="307937"/>
    <lineage>
        <taxon>Eukaryota</taxon>
        <taxon>Fungi</taxon>
        <taxon>Dikarya</taxon>
        <taxon>Ascomycota</taxon>
        <taxon>Pezizomycotina</taxon>
        <taxon>Sordariomycetes</taxon>
        <taxon>Hypocreomycetidae</taxon>
        <taxon>Hypocreales</taxon>
        <taxon>Nectriaceae</taxon>
        <taxon>Dactylonectria</taxon>
    </lineage>
</organism>
<sequence>MEVGDGRLYQRCKIACMTCKKRKIKCDGQQPTCKNCSRFRAPCVFRPILAPGNATGPKGRRGPGRPRKDWGLLMAEETHSRPATTNVGVQCSLGSIWTDPATSPSPSTLSMADVRLLLHFTTHTGPSLVDPCESDHSLSGFWSRNVPEMGLSFPSVLHLALSLAARHLAHQSATDSEQKRYNNALADHHLSIGLTEMTRLLPDMDEDNCGALYVSSLLVSYSGLAAGPRGLGDMLICHMESMLFCDESPGPWLRFVRGARLIRERFDINTLFTGLMAPLGPPVETCLRPSYLRHGFDRVEWVDPMRNMYQLVEKYEDDSADVRRRSFNRLADVFEATFGQDEHGKCDVHPRNRYVFIWLYLMEDGIVECVQRKDPVSLLLVAYYTVLLRTLHYWWFTHGWSEHLLTAIWGLLDEEHRAWMLWPFSVVGMNVPPGTHSAIKE</sequence>
<dbReference type="PANTHER" id="PTHR47657">
    <property type="entry name" value="STEROL REGULATORY ELEMENT-BINDING PROTEIN ECM22"/>
    <property type="match status" value="1"/>
</dbReference>
<accession>A0A9P9DES8</accession>
<dbReference type="Gene3D" id="4.10.240.10">
    <property type="entry name" value="Zn(2)-C6 fungal-type DNA-binding domain"/>
    <property type="match status" value="1"/>
</dbReference>
<keyword evidence="4" id="KW-1185">Reference proteome</keyword>
<evidence type="ECO:0000259" key="2">
    <source>
        <dbReference type="PROSITE" id="PS50048"/>
    </source>
</evidence>
<dbReference type="InterPro" id="IPR001138">
    <property type="entry name" value="Zn2Cys6_DnaBD"/>
</dbReference>
<evidence type="ECO:0000313" key="3">
    <source>
        <dbReference type="EMBL" id="KAH7119220.1"/>
    </source>
</evidence>
<dbReference type="Pfam" id="PF00172">
    <property type="entry name" value="Zn_clus"/>
    <property type="match status" value="1"/>
</dbReference>
<dbReference type="GO" id="GO:0008270">
    <property type="term" value="F:zinc ion binding"/>
    <property type="evidence" value="ECO:0007669"/>
    <property type="project" value="InterPro"/>
</dbReference>
<evidence type="ECO:0000256" key="1">
    <source>
        <dbReference type="ARBA" id="ARBA00023242"/>
    </source>
</evidence>
<comment type="caution">
    <text evidence="3">The sequence shown here is derived from an EMBL/GenBank/DDBJ whole genome shotgun (WGS) entry which is preliminary data.</text>
</comment>
<evidence type="ECO:0000313" key="4">
    <source>
        <dbReference type="Proteomes" id="UP000738349"/>
    </source>
</evidence>
<dbReference type="SUPFAM" id="SSF57701">
    <property type="entry name" value="Zn2/Cys6 DNA-binding domain"/>
    <property type="match status" value="1"/>
</dbReference>
<name>A0A9P9DES8_9HYPO</name>
<dbReference type="SMART" id="SM00066">
    <property type="entry name" value="GAL4"/>
    <property type="match status" value="1"/>
</dbReference>
<reference evidence="3" key="1">
    <citation type="journal article" date="2021" name="Nat. Commun.">
        <title>Genetic determinants of endophytism in the Arabidopsis root mycobiome.</title>
        <authorList>
            <person name="Mesny F."/>
            <person name="Miyauchi S."/>
            <person name="Thiergart T."/>
            <person name="Pickel B."/>
            <person name="Atanasova L."/>
            <person name="Karlsson M."/>
            <person name="Huettel B."/>
            <person name="Barry K.W."/>
            <person name="Haridas S."/>
            <person name="Chen C."/>
            <person name="Bauer D."/>
            <person name="Andreopoulos W."/>
            <person name="Pangilinan J."/>
            <person name="LaButti K."/>
            <person name="Riley R."/>
            <person name="Lipzen A."/>
            <person name="Clum A."/>
            <person name="Drula E."/>
            <person name="Henrissat B."/>
            <person name="Kohler A."/>
            <person name="Grigoriev I.V."/>
            <person name="Martin F.M."/>
            <person name="Hacquard S."/>
        </authorList>
    </citation>
    <scope>NUCLEOTIDE SEQUENCE</scope>
    <source>
        <strain evidence="3">MPI-CAGE-AT-0147</strain>
    </source>
</reference>
<proteinExistence type="predicted"/>
<dbReference type="AlphaFoldDB" id="A0A9P9DES8"/>
<dbReference type="PROSITE" id="PS00463">
    <property type="entry name" value="ZN2_CY6_FUNGAL_1"/>
    <property type="match status" value="1"/>
</dbReference>
<dbReference type="Proteomes" id="UP000738349">
    <property type="component" value="Unassembled WGS sequence"/>
</dbReference>
<dbReference type="InterPro" id="IPR021858">
    <property type="entry name" value="Fun_TF"/>
</dbReference>
<dbReference type="PROSITE" id="PS50048">
    <property type="entry name" value="ZN2_CY6_FUNGAL_2"/>
    <property type="match status" value="1"/>
</dbReference>
<gene>
    <name evidence="3" type="ORF">EDB81DRAFT_667306</name>
</gene>